<evidence type="ECO:0000313" key="9">
    <source>
        <dbReference type="Proteomes" id="UP000541033"/>
    </source>
</evidence>
<comment type="similarity">
    <text evidence="2 6">Belongs to the ATPase C chain family.</text>
</comment>
<keyword evidence="9" id="KW-1185">Reference proteome</keyword>
<evidence type="ECO:0000256" key="1">
    <source>
        <dbReference type="ARBA" id="ARBA00004141"/>
    </source>
</evidence>
<evidence type="ECO:0000256" key="5">
    <source>
        <dbReference type="ARBA" id="ARBA00023136"/>
    </source>
</evidence>
<dbReference type="AlphaFoldDB" id="A0A7X5TUF2"/>
<dbReference type="RefSeq" id="WP_167149207.1">
    <property type="nucleotide sequence ID" value="NZ_JAAMOX010000001.1"/>
</dbReference>
<keyword evidence="6" id="KW-0375">Hydrogen ion transport</keyword>
<dbReference type="GO" id="GO:0046933">
    <property type="term" value="F:proton-transporting ATP synthase activity, rotational mechanism"/>
    <property type="evidence" value="ECO:0007669"/>
    <property type="project" value="UniProtKB-UniRule"/>
</dbReference>
<organism evidence="8 9">
    <name type="scientific">Lysinibacter cavernae</name>
    <dbReference type="NCBI Taxonomy" id="1640652"/>
    <lineage>
        <taxon>Bacteria</taxon>
        <taxon>Bacillati</taxon>
        <taxon>Actinomycetota</taxon>
        <taxon>Actinomycetes</taxon>
        <taxon>Micrococcales</taxon>
        <taxon>Microbacteriaceae</taxon>
        <taxon>Lysinibacter</taxon>
    </lineage>
</organism>
<evidence type="ECO:0000256" key="2">
    <source>
        <dbReference type="ARBA" id="ARBA00006704"/>
    </source>
</evidence>
<evidence type="ECO:0000256" key="6">
    <source>
        <dbReference type="HAMAP-Rule" id="MF_01396"/>
    </source>
</evidence>
<keyword evidence="5 6" id="KW-0472">Membrane</keyword>
<dbReference type="GO" id="GO:0045259">
    <property type="term" value="C:proton-transporting ATP synthase complex"/>
    <property type="evidence" value="ECO:0007669"/>
    <property type="project" value="UniProtKB-KW"/>
</dbReference>
<dbReference type="GO" id="GO:0033177">
    <property type="term" value="C:proton-transporting two-sector ATPase complex, proton-transporting domain"/>
    <property type="evidence" value="ECO:0007669"/>
    <property type="project" value="InterPro"/>
</dbReference>
<keyword evidence="6" id="KW-1003">Cell membrane</keyword>
<keyword evidence="6" id="KW-0066">ATP synthesis</keyword>
<dbReference type="Proteomes" id="UP000541033">
    <property type="component" value="Unassembled WGS sequence"/>
</dbReference>
<dbReference type="Pfam" id="PF00137">
    <property type="entry name" value="ATP-synt_C"/>
    <property type="match status" value="1"/>
</dbReference>
<dbReference type="SUPFAM" id="SSF81333">
    <property type="entry name" value="F1F0 ATP synthase subunit C"/>
    <property type="match status" value="1"/>
</dbReference>
<evidence type="ECO:0000256" key="4">
    <source>
        <dbReference type="ARBA" id="ARBA00022989"/>
    </source>
</evidence>
<comment type="function">
    <text evidence="6">Key component of the F(0) channel; it plays a direct role in translocation across the membrane. A homomeric c-ring of between 10-14 subunits forms the central stalk rotor element with the F(1) delta and epsilon subunits.</text>
</comment>
<keyword evidence="4 6" id="KW-1133">Transmembrane helix</keyword>
<dbReference type="GO" id="GO:0008289">
    <property type="term" value="F:lipid binding"/>
    <property type="evidence" value="ECO:0007669"/>
    <property type="project" value="UniProtKB-KW"/>
</dbReference>
<evidence type="ECO:0000256" key="3">
    <source>
        <dbReference type="ARBA" id="ARBA00022692"/>
    </source>
</evidence>
<keyword evidence="6" id="KW-0813">Transport</keyword>
<keyword evidence="6" id="KW-0138">CF(0)</keyword>
<comment type="caution">
    <text evidence="6">Lacks conserved residue(s) required for the propagation of feature annotation.</text>
</comment>
<sequence>MDLVVGLSVMGAALVVGLAVLGACIGQGIAVSRATEAIGKNPNAKPEIVSMLMVGVLTMVVLILFALVLAVILIYINPFVR</sequence>
<gene>
    <name evidence="6" type="primary">atpE</name>
    <name evidence="8" type="ORF">FHX76_001395</name>
</gene>
<dbReference type="CDD" id="cd18121">
    <property type="entry name" value="ATP-synt_Fo_c"/>
    <property type="match status" value="1"/>
</dbReference>
<accession>A0A7X5TUF2</accession>
<keyword evidence="3 6" id="KW-0812">Transmembrane</keyword>
<comment type="caution">
    <text evidence="8">The sequence shown here is derived from an EMBL/GenBank/DDBJ whole genome shotgun (WGS) entry which is preliminary data.</text>
</comment>
<evidence type="ECO:0000259" key="7">
    <source>
        <dbReference type="Pfam" id="PF00137"/>
    </source>
</evidence>
<dbReference type="InterPro" id="IPR002379">
    <property type="entry name" value="ATPase_proteolipid_c-like_dom"/>
</dbReference>
<dbReference type="InterPro" id="IPR038662">
    <property type="entry name" value="ATP_synth_F0_csu_sf"/>
</dbReference>
<keyword evidence="6" id="KW-0446">Lipid-binding</keyword>
<feature type="domain" description="V-ATPase proteolipid subunit C-like" evidence="7">
    <location>
        <begin position="10"/>
        <end position="73"/>
    </location>
</feature>
<protein>
    <recommendedName>
        <fullName evidence="6">ATP synthase subunit c</fullName>
    </recommendedName>
    <alternativeName>
        <fullName evidence="6">ATP synthase F(0) sector subunit c</fullName>
    </alternativeName>
    <alternativeName>
        <fullName evidence="6">F-type ATPase subunit c</fullName>
        <shortName evidence="6">F-ATPase subunit c</shortName>
    </alternativeName>
    <alternativeName>
        <fullName evidence="6">Lipid-binding protein</fullName>
    </alternativeName>
</protein>
<dbReference type="GO" id="GO:0005886">
    <property type="term" value="C:plasma membrane"/>
    <property type="evidence" value="ECO:0007669"/>
    <property type="project" value="UniProtKB-SubCell"/>
</dbReference>
<keyword evidence="6" id="KW-0406">Ion transport</keyword>
<dbReference type="HAMAP" id="MF_01396">
    <property type="entry name" value="ATP_synth_c_bact"/>
    <property type="match status" value="1"/>
</dbReference>
<dbReference type="InterPro" id="IPR035921">
    <property type="entry name" value="F/V-ATP_Csub_sf"/>
</dbReference>
<dbReference type="Gene3D" id="1.20.20.10">
    <property type="entry name" value="F1F0 ATP synthase subunit C"/>
    <property type="match status" value="1"/>
</dbReference>
<evidence type="ECO:0000313" key="8">
    <source>
        <dbReference type="EMBL" id="NIH53527.1"/>
    </source>
</evidence>
<dbReference type="PRINTS" id="PR00124">
    <property type="entry name" value="ATPASEC"/>
</dbReference>
<comment type="subcellular location">
    <subcellularLocation>
        <location evidence="6">Cell membrane</location>
        <topology evidence="6">Multi-pass membrane protein</topology>
    </subcellularLocation>
    <subcellularLocation>
        <location evidence="1">Membrane</location>
        <topology evidence="1">Multi-pass membrane protein</topology>
    </subcellularLocation>
</comment>
<name>A0A7X5TUF2_9MICO</name>
<comment type="function">
    <text evidence="6">F(1)F(0) ATP synthase produces ATP from ADP in the presence of a proton or sodium gradient. F-type ATPases consist of two structural domains, F(1) containing the extramembraneous catalytic core and F(0) containing the membrane proton channel, linked together by a central stalk and a peripheral stalk. During catalysis, ATP synthesis in the catalytic domain of F(1) is coupled via a rotary mechanism of the central stalk subunits to proton translocation.</text>
</comment>
<feature type="transmembrane region" description="Helical" evidence="6">
    <location>
        <begin position="50"/>
        <end position="76"/>
    </location>
</feature>
<dbReference type="InterPro" id="IPR000454">
    <property type="entry name" value="ATP_synth_F0_csu"/>
</dbReference>
<reference evidence="8 9" key="1">
    <citation type="submission" date="2020-02" db="EMBL/GenBank/DDBJ databases">
        <title>Sequencing the genomes of 1000 actinobacteria strains.</title>
        <authorList>
            <person name="Klenk H.-P."/>
        </authorList>
    </citation>
    <scope>NUCLEOTIDE SEQUENCE [LARGE SCALE GENOMIC DNA]</scope>
    <source>
        <strain evidence="8 9">DSM 27960</strain>
    </source>
</reference>
<dbReference type="EMBL" id="JAAMOX010000001">
    <property type="protein sequence ID" value="NIH53527.1"/>
    <property type="molecule type" value="Genomic_DNA"/>
</dbReference>
<proteinExistence type="inferred from homology"/>